<dbReference type="EMBL" id="JBEPMB010000007">
    <property type="protein sequence ID" value="MET3615412.1"/>
    <property type="molecule type" value="Genomic_DNA"/>
</dbReference>
<accession>A0ABV2J3U1</accession>
<evidence type="ECO:0000313" key="2">
    <source>
        <dbReference type="EMBL" id="MET3615412.1"/>
    </source>
</evidence>
<feature type="domain" description="RES" evidence="1">
    <location>
        <begin position="28"/>
        <end position="163"/>
    </location>
</feature>
<dbReference type="RefSeq" id="WP_354557889.1">
    <property type="nucleotide sequence ID" value="NZ_JBEPMB010000007.1"/>
</dbReference>
<dbReference type="InterPro" id="IPR014914">
    <property type="entry name" value="RES_dom"/>
</dbReference>
<organism evidence="2 3">
    <name type="scientific">Rhizobium aquaticum</name>
    <dbReference type="NCBI Taxonomy" id="1549636"/>
    <lineage>
        <taxon>Bacteria</taxon>
        <taxon>Pseudomonadati</taxon>
        <taxon>Pseudomonadota</taxon>
        <taxon>Alphaproteobacteria</taxon>
        <taxon>Hyphomicrobiales</taxon>
        <taxon>Rhizobiaceae</taxon>
        <taxon>Rhizobium/Agrobacterium group</taxon>
        <taxon>Rhizobium</taxon>
    </lineage>
</organism>
<keyword evidence="3" id="KW-1185">Reference proteome</keyword>
<evidence type="ECO:0000313" key="3">
    <source>
        <dbReference type="Proteomes" id="UP001549047"/>
    </source>
</evidence>
<dbReference type="Proteomes" id="UP001549047">
    <property type="component" value="Unassembled WGS sequence"/>
</dbReference>
<protein>
    <submittedName>
        <fullName evidence="2">RES domain-containing protein</fullName>
    </submittedName>
</protein>
<reference evidence="2 3" key="1">
    <citation type="submission" date="2024-06" db="EMBL/GenBank/DDBJ databases">
        <title>Genomic Encyclopedia of Type Strains, Phase IV (KMG-IV): sequencing the most valuable type-strain genomes for metagenomic binning, comparative biology and taxonomic classification.</title>
        <authorList>
            <person name="Goeker M."/>
        </authorList>
    </citation>
    <scope>NUCLEOTIDE SEQUENCE [LARGE SCALE GENOMIC DNA]</scope>
    <source>
        <strain evidence="2 3">DSM 29780</strain>
    </source>
</reference>
<dbReference type="Pfam" id="PF08808">
    <property type="entry name" value="RES"/>
    <property type="match status" value="1"/>
</dbReference>
<proteinExistence type="predicted"/>
<name>A0ABV2J3U1_9HYPH</name>
<sequence>MTGNDSPPIFRLISGRFYRAVLSERVDAVLDPPSAQSAGRYHRHGQPALYMSPEPEWAMRAISGYMREDGKARMLVPLLVTEAMVLDQHDEALCDRLGIDRTQSNVSWQSVLAAGGEPPSWKTADIARASGADGLIDPSRNIPGGWHLDLFRWNDLGGPKVEVAGDAVAIRLSATGGKWEL</sequence>
<comment type="caution">
    <text evidence="2">The sequence shown here is derived from an EMBL/GenBank/DDBJ whole genome shotgun (WGS) entry which is preliminary data.</text>
</comment>
<gene>
    <name evidence="2" type="ORF">ABID16_003756</name>
</gene>
<evidence type="ECO:0000259" key="1">
    <source>
        <dbReference type="Pfam" id="PF08808"/>
    </source>
</evidence>